<dbReference type="EMBL" id="CP146022">
    <property type="protein sequence ID" value="WWQ65613.1"/>
    <property type="molecule type" value="Genomic_DNA"/>
</dbReference>
<proteinExistence type="predicted"/>
<keyword evidence="2" id="KW-1185">Reference proteome</keyword>
<organism evidence="1 2">
    <name type="scientific">Streptomyces citrinus</name>
    <dbReference type="NCBI Taxonomy" id="3118173"/>
    <lineage>
        <taxon>Bacteria</taxon>
        <taxon>Bacillati</taxon>
        <taxon>Actinomycetota</taxon>
        <taxon>Actinomycetes</taxon>
        <taxon>Kitasatosporales</taxon>
        <taxon>Streptomycetaceae</taxon>
        <taxon>Streptomyces</taxon>
    </lineage>
</organism>
<dbReference type="Proteomes" id="UP001432251">
    <property type="component" value="Chromosome"/>
</dbReference>
<sequence length="261" mass="28429">MDIWLLNHLSTFALCLLICGGAVFVAVAGCVMARRWMPKIADGAYNEMIGLVLGMYAAIYGIILAFVVVAEWEALGAAEENVAAEASQTAEVLREAAAFPPEQRDRVTAAMGAYVHAVVDKQWTPMREGRPDPELTNAEITELYTVYQTYEPKTAAEQAYYEQSVATLADLAAARRTRLANAEQELPMLLTVLVYGGAVVMLPLTFLYGIESRRAQLMFVTCVAGLIGVSLVLVLTLNRPFSGELSVSPAPFKEGVLAQFW</sequence>
<evidence type="ECO:0000313" key="2">
    <source>
        <dbReference type="Proteomes" id="UP001432251"/>
    </source>
</evidence>
<protein>
    <submittedName>
        <fullName evidence="1">DUF4239 domain-containing protein</fullName>
    </submittedName>
</protein>
<name>A0ACD5AEU3_9ACTN</name>
<gene>
    <name evidence="1" type="ORF">V2W30_21355</name>
</gene>
<accession>A0ACD5AEU3</accession>
<evidence type="ECO:0000313" key="1">
    <source>
        <dbReference type="EMBL" id="WWQ65613.1"/>
    </source>
</evidence>
<reference evidence="1" key="1">
    <citation type="journal article" date="2025" name="Int. J. Syst. Evol. Microbiol.">
        <title>Streptomyces citrinus sp. nov., with yellow diffusible pigment.</title>
        <authorList>
            <person name="He Y."/>
            <person name="Yang E."/>
            <person name="Xu J."/>
            <person name="Sun Y."/>
            <person name="Sun L."/>
        </authorList>
    </citation>
    <scope>NUCLEOTIDE SEQUENCE</scope>
    <source>
        <strain evidence="1">Q6</strain>
    </source>
</reference>